<feature type="region of interest" description="Disordered" evidence="1">
    <location>
        <begin position="1"/>
        <end position="23"/>
    </location>
</feature>
<comment type="caution">
    <text evidence="2">The sequence shown here is derived from an EMBL/GenBank/DDBJ whole genome shotgun (WGS) entry which is preliminary data.</text>
</comment>
<dbReference type="EMBL" id="JAANBB010000270">
    <property type="protein sequence ID" value="KAF7545104.1"/>
    <property type="molecule type" value="Genomic_DNA"/>
</dbReference>
<protein>
    <submittedName>
        <fullName evidence="2">Uncharacterized protein</fullName>
    </submittedName>
</protein>
<evidence type="ECO:0000313" key="2">
    <source>
        <dbReference type="EMBL" id="KAF7545104.1"/>
    </source>
</evidence>
<keyword evidence="3" id="KW-1185">Reference proteome</keyword>
<dbReference type="Proteomes" id="UP000722485">
    <property type="component" value="Unassembled WGS sequence"/>
</dbReference>
<accession>A0A9P5H4K9</accession>
<gene>
    <name evidence="2" type="ORF">G7Z17_g9436</name>
</gene>
<sequence length="91" mass="9503">MMSHHRPDPLPPGATTWGNASGRILGLHQPFGDGSVLPVFKGTRESQEAFTPYGTPGGRGGGYRVKHGFIGAIPLLASPAFASRPPPSRLG</sequence>
<proteinExistence type="predicted"/>
<evidence type="ECO:0000313" key="3">
    <source>
        <dbReference type="Proteomes" id="UP000722485"/>
    </source>
</evidence>
<name>A0A9P5H4K9_9HYPO</name>
<organism evidence="2 3">
    <name type="scientific">Cylindrodendrum hubeiense</name>
    <dbReference type="NCBI Taxonomy" id="595255"/>
    <lineage>
        <taxon>Eukaryota</taxon>
        <taxon>Fungi</taxon>
        <taxon>Dikarya</taxon>
        <taxon>Ascomycota</taxon>
        <taxon>Pezizomycotina</taxon>
        <taxon>Sordariomycetes</taxon>
        <taxon>Hypocreomycetidae</taxon>
        <taxon>Hypocreales</taxon>
        <taxon>Nectriaceae</taxon>
        <taxon>Cylindrodendrum</taxon>
    </lineage>
</organism>
<reference evidence="2" key="1">
    <citation type="submission" date="2020-03" db="EMBL/GenBank/DDBJ databases">
        <title>Draft Genome Sequence of Cylindrodendrum hubeiense.</title>
        <authorList>
            <person name="Buettner E."/>
            <person name="Kellner H."/>
        </authorList>
    </citation>
    <scope>NUCLEOTIDE SEQUENCE</scope>
    <source>
        <strain evidence="2">IHI 201604</strain>
    </source>
</reference>
<evidence type="ECO:0000256" key="1">
    <source>
        <dbReference type="SAM" id="MobiDB-lite"/>
    </source>
</evidence>
<dbReference type="AlphaFoldDB" id="A0A9P5H4K9"/>